<dbReference type="GO" id="GO:0003700">
    <property type="term" value="F:DNA-binding transcription factor activity"/>
    <property type="evidence" value="ECO:0007669"/>
    <property type="project" value="InterPro"/>
</dbReference>
<dbReference type="STRING" id="1423754.FC39_GL001593"/>
<dbReference type="Gene3D" id="1.10.1740.10">
    <property type="match status" value="1"/>
</dbReference>
<dbReference type="SUPFAM" id="SSF88946">
    <property type="entry name" value="Sigma2 domain of RNA polymerase sigma factors"/>
    <property type="match status" value="1"/>
</dbReference>
<name>A0A0R1YG53_9LACO</name>
<reference evidence="1 2" key="1">
    <citation type="journal article" date="2015" name="Genome Announc.">
        <title>Expanding the biotechnology potential of lactobacilli through comparative genomics of 213 strains and associated genera.</title>
        <authorList>
            <person name="Sun Z."/>
            <person name="Harris H.M."/>
            <person name="McCann A."/>
            <person name="Guo C."/>
            <person name="Argimon S."/>
            <person name="Zhang W."/>
            <person name="Yang X."/>
            <person name="Jeffery I.B."/>
            <person name="Cooney J.C."/>
            <person name="Kagawa T.F."/>
            <person name="Liu W."/>
            <person name="Song Y."/>
            <person name="Salvetti E."/>
            <person name="Wrobel A."/>
            <person name="Rasinkangas P."/>
            <person name="Parkhill J."/>
            <person name="Rea M.C."/>
            <person name="O'Sullivan O."/>
            <person name="Ritari J."/>
            <person name="Douillard F.P."/>
            <person name="Paul Ross R."/>
            <person name="Yang R."/>
            <person name="Briner A.E."/>
            <person name="Felis G.E."/>
            <person name="de Vos W.M."/>
            <person name="Barrangou R."/>
            <person name="Klaenhammer T.R."/>
            <person name="Caufield P.W."/>
            <person name="Cui Y."/>
            <person name="Zhang H."/>
            <person name="O'Toole P.W."/>
        </authorList>
    </citation>
    <scope>NUCLEOTIDE SEQUENCE [LARGE SCALE GENOMIC DNA]</scope>
    <source>
        <strain evidence="1 2">DSM 5661</strain>
    </source>
</reference>
<dbReference type="RefSeq" id="WP_056941391.1">
    <property type="nucleotide sequence ID" value="NZ_AZGI01000005.1"/>
</dbReference>
<comment type="caution">
    <text evidence="1">The sequence shown here is derived from an EMBL/GenBank/DDBJ whole genome shotgun (WGS) entry which is preliminary data.</text>
</comment>
<organism evidence="1 2">
    <name type="scientific">Lactobacillus hamsteri DSM 5661 = JCM 6256</name>
    <dbReference type="NCBI Taxonomy" id="1423754"/>
    <lineage>
        <taxon>Bacteria</taxon>
        <taxon>Bacillati</taxon>
        <taxon>Bacillota</taxon>
        <taxon>Bacilli</taxon>
        <taxon>Lactobacillales</taxon>
        <taxon>Lactobacillaceae</taxon>
        <taxon>Lactobacillus</taxon>
    </lineage>
</organism>
<dbReference type="GO" id="GO:0006352">
    <property type="term" value="P:DNA-templated transcription initiation"/>
    <property type="evidence" value="ECO:0007669"/>
    <property type="project" value="InterPro"/>
</dbReference>
<dbReference type="AlphaFoldDB" id="A0A0R1YG53"/>
<protein>
    <submittedName>
        <fullName evidence="1">Uncharacterized protein</fullName>
    </submittedName>
</protein>
<dbReference type="Proteomes" id="UP000051223">
    <property type="component" value="Unassembled WGS sequence"/>
</dbReference>
<keyword evidence="2" id="KW-1185">Reference proteome</keyword>
<dbReference type="EMBL" id="AZGI01000005">
    <property type="protein sequence ID" value="KRM40949.1"/>
    <property type="molecule type" value="Genomic_DNA"/>
</dbReference>
<proteinExistence type="predicted"/>
<sequence length="182" mass="21680">MNEKDLIKKAAKKDGTALKKLVELYNPMISGLRKTYYLRDFDSNDWNQEALIVCYEAAREYTSDKGKFSVYFRSRLKNRMMTLVRFYMAERRKGYMQSVSLEWLQEMCSELVQKEEHIIIQSSINEFGHEFFENLSELELLAFLSIMGLADDREIIEEWQLDDKQLGRAKSRIRNKFNNLLF</sequence>
<dbReference type="PATRIC" id="fig|1423754.3.peg.1638"/>
<evidence type="ECO:0000313" key="2">
    <source>
        <dbReference type="Proteomes" id="UP000051223"/>
    </source>
</evidence>
<accession>A0A0R1YG53</accession>
<dbReference type="eggNOG" id="COG1595">
    <property type="taxonomic scope" value="Bacteria"/>
</dbReference>
<evidence type="ECO:0000313" key="1">
    <source>
        <dbReference type="EMBL" id="KRM40949.1"/>
    </source>
</evidence>
<gene>
    <name evidence="1" type="ORF">FC39_GL001593</name>
</gene>
<dbReference type="InterPro" id="IPR013325">
    <property type="entry name" value="RNA_pol_sigma_r2"/>
</dbReference>